<dbReference type="InterPro" id="IPR036627">
    <property type="entry name" value="CobW-likC_sf"/>
</dbReference>
<comment type="function">
    <text evidence="5">Zinc chaperone that directly transfers zinc cofactor to target proteins, thereby activating them. Zinc is transferred from the CXCC motif in the GTPase domain to the zinc binding site in target proteins in a process requiring GTP hydrolysis.</text>
</comment>
<dbReference type="InterPro" id="IPR051316">
    <property type="entry name" value="Zinc-reg_GTPase_activator"/>
</dbReference>
<dbReference type="PANTHER" id="PTHR13748">
    <property type="entry name" value="COBW-RELATED"/>
    <property type="match status" value="1"/>
</dbReference>
<dbReference type="SUPFAM" id="SSF52540">
    <property type="entry name" value="P-loop containing nucleoside triphosphate hydrolases"/>
    <property type="match status" value="1"/>
</dbReference>
<organism evidence="8 9">
    <name type="scientific">Franzmannia qiaohouensis</name>
    <dbReference type="NCBI Taxonomy" id="1329370"/>
    <lineage>
        <taxon>Bacteria</taxon>
        <taxon>Pseudomonadati</taxon>
        <taxon>Pseudomonadota</taxon>
        <taxon>Gammaproteobacteria</taxon>
        <taxon>Oceanospirillales</taxon>
        <taxon>Halomonadaceae</taxon>
        <taxon>Franzmannia</taxon>
    </lineage>
</organism>
<dbReference type="EMBL" id="JARWAM010000003">
    <property type="protein sequence ID" value="MDR5904760.1"/>
    <property type="molecule type" value="Genomic_DNA"/>
</dbReference>
<dbReference type="InterPro" id="IPR027417">
    <property type="entry name" value="P-loop_NTPase"/>
</dbReference>
<evidence type="ECO:0000256" key="5">
    <source>
        <dbReference type="ARBA" id="ARBA00045658"/>
    </source>
</evidence>
<sequence length="387" mass="41777">MNQGVFGQDSKLPVTVLTGFLGSGKTTLLNCLVRQSAMQGALVVINEFGDIGLDHRLLAESDEHSVVEMSSGCLCCTIRGDLSRTVQEASEALEREGSAPFSRVIIETTGLADPAPILHTLMTDHWLAQRFFMDGVICLVDAANGISTLNAHRESQRQAAVADRLLITKTDLVDEEQLSRLASQLATINPAAEQLQVRHGDLPAEYVTGEGLAAERYSAERWLGAASYQQVSSAPGLAPPDSGTLVPMMQAAGASPHANPDLSRHGERIRTFCFSVEEPIPAEQLEDWLDLLMSLLGEKILRVKAIVKLVGREKPLALHGVQHIFHPPEPLPVEACRDGVSRFVFITNGVTPEAVTQLFDYFQPAGNQPGQALGECDGAERRASEVG</sequence>
<evidence type="ECO:0000313" key="8">
    <source>
        <dbReference type="EMBL" id="MDR5904760.1"/>
    </source>
</evidence>
<dbReference type="Proteomes" id="UP001251374">
    <property type="component" value="Unassembled WGS sequence"/>
</dbReference>
<evidence type="ECO:0000313" key="9">
    <source>
        <dbReference type="Proteomes" id="UP001251374"/>
    </source>
</evidence>
<dbReference type="Gene3D" id="3.40.50.300">
    <property type="entry name" value="P-loop containing nucleotide triphosphate hydrolases"/>
    <property type="match status" value="1"/>
</dbReference>
<comment type="similarity">
    <text evidence="4">Belongs to the SIMIBI class G3E GTPase family. ZNG1 subfamily.</text>
</comment>
<gene>
    <name evidence="8" type="ORF">QC821_05690</name>
</gene>
<reference evidence="8 9" key="1">
    <citation type="submission" date="2023-04" db="EMBL/GenBank/DDBJ databases">
        <title>A long-awaited taxogenomic arrangement of the family Halomonadaceae.</title>
        <authorList>
            <person name="De La Haba R."/>
            <person name="Chuvochina M."/>
            <person name="Wittouck S."/>
            <person name="Arahal D.R."/>
            <person name="Sanchez-Porro C."/>
            <person name="Hugenholtz P."/>
            <person name="Ventosa A."/>
        </authorList>
    </citation>
    <scope>NUCLEOTIDE SEQUENCE [LARGE SCALE GENOMIC DNA]</scope>
    <source>
        <strain evidence="8 9">DSM 26770</strain>
    </source>
</reference>
<evidence type="ECO:0000256" key="4">
    <source>
        <dbReference type="ARBA" id="ARBA00034320"/>
    </source>
</evidence>
<dbReference type="Pfam" id="PF07683">
    <property type="entry name" value="CobW_C"/>
    <property type="match status" value="1"/>
</dbReference>
<proteinExistence type="inferred from homology"/>
<dbReference type="InterPro" id="IPR003495">
    <property type="entry name" value="CobW/HypB/UreG_nucleotide-bd"/>
</dbReference>
<accession>A0ABU1HBE0</accession>
<name>A0ABU1HBE0_9GAMM</name>
<keyword evidence="9" id="KW-1185">Reference proteome</keyword>
<comment type="caution">
    <text evidence="8">The sequence shown here is derived from an EMBL/GenBank/DDBJ whole genome shotgun (WGS) entry which is preliminary data.</text>
</comment>
<dbReference type="Pfam" id="PF02492">
    <property type="entry name" value="cobW"/>
    <property type="match status" value="1"/>
</dbReference>
<keyword evidence="2" id="KW-0378">Hydrolase</keyword>
<dbReference type="InterPro" id="IPR011629">
    <property type="entry name" value="CobW-like_C"/>
</dbReference>
<keyword evidence="1" id="KW-0547">Nucleotide-binding</keyword>
<comment type="catalytic activity">
    <reaction evidence="6">
        <text>GTP + H2O = GDP + phosphate + H(+)</text>
        <dbReference type="Rhea" id="RHEA:19669"/>
        <dbReference type="ChEBI" id="CHEBI:15377"/>
        <dbReference type="ChEBI" id="CHEBI:15378"/>
        <dbReference type="ChEBI" id="CHEBI:37565"/>
        <dbReference type="ChEBI" id="CHEBI:43474"/>
        <dbReference type="ChEBI" id="CHEBI:58189"/>
    </reaction>
    <physiologicalReaction direction="left-to-right" evidence="6">
        <dbReference type="Rhea" id="RHEA:19670"/>
    </physiologicalReaction>
</comment>
<dbReference type="PANTHER" id="PTHR13748:SF62">
    <property type="entry name" value="COBW DOMAIN-CONTAINING PROTEIN"/>
    <property type="match status" value="1"/>
</dbReference>
<protein>
    <submittedName>
        <fullName evidence="8">GTP-binding protein</fullName>
    </submittedName>
</protein>
<dbReference type="SUPFAM" id="SSF90002">
    <property type="entry name" value="Hypothetical protein YjiA, C-terminal domain"/>
    <property type="match status" value="1"/>
</dbReference>
<evidence type="ECO:0000256" key="3">
    <source>
        <dbReference type="ARBA" id="ARBA00023186"/>
    </source>
</evidence>
<evidence type="ECO:0000256" key="6">
    <source>
        <dbReference type="ARBA" id="ARBA00049117"/>
    </source>
</evidence>
<dbReference type="SMART" id="SM00833">
    <property type="entry name" value="CobW_C"/>
    <property type="match status" value="1"/>
</dbReference>
<evidence type="ECO:0000256" key="2">
    <source>
        <dbReference type="ARBA" id="ARBA00022801"/>
    </source>
</evidence>
<dbReference type="RefSeq" id="WP_309718162.1">
    <property type="nucleotide sequence ID" value="NZ_JARWAM010000003.1"/>
</dbReference>
<dbReference type="CDD" id="cd03112">
    <property type="entry name" value="CobW-like"/>
    <property type="match status" value="1"/>
</dbReference>
<evidence type="ECO:0000256" key="1">
    <source>
        <dbReference type="ARBA" id="ARBA00022741"/>
    </source>
</evidence>
<feature type="domain" description="CobW C-terminal" evidence="7">
    <location>
        <begin position="269"/>
        <end position="363"/>
    </location>
</feature>
<evidence type="ECO:0000259" key="7">
    <source>
        <dbReference type="SMART" id="SM00833"/>
    </source>
</evidence>
<keyword evidence="3" id="KW-0143">Chaperone</keyword>
<dbReference type="Gene3D" id="3.30.1220.10">
    <property type="entry name" value="CobW-like, C-terminal domain"/>
    <property type="match status" value="1"/>
</dbReference>